<dbReference type="AlphaFoldDB" id="A0A150LAH4"/>
<dbReference type="Proteomes" id="UP000075683">
    <property type="component" value="Unassembled WGS sequence"/>
</dbReference>
<comment type="caution">
    <text evidence="2">The sequence shown here is derived from an EMBL/GenBank/DDBJ whole genome shotgun (WGS) entry which is preliminary data.</text>
</comment>
<dbReference type="OrthoDB" id="9796171at2"/>
<protein>
    <recommendedName>
        <fullName evidence="1">N-acetyltransferase domain-containing protein</fullName>
    </recommendedName>
</protein>
<proteinExistence type="predicted"/>
<dbReference type="GO" id="GO:0004343">
    <property type="term" value="F:glucosamine 6-phosphate N-acetyltransferase activity"/>
    <property type="evidence" value="ECO:0007669"/>
    <property type="project" value="TreeGrafter"/>
</dbReference>
<dbReference type="PROSITE" id="PS51186">
    <property type="entry name" value="GNAT"/>
    <property type="match status" value="1"/>
</dbReference>
<dbReference type="PANTHER" id="PTHR13355:SF11">
    <property type="entry name" value="GLUCOSAMINE 6-PHOSPHATE N-ACETYLTRANSFERASE"/>
    <property type="match status" value="1"/>
</dbReference>
<evidence type="ECO:0000313" key="3">
    <source>
        <dbReference type="Proteomes" id="UP000075683"/>
    </source>
</evidence>
<dbReference type="InterPro" id="IPR039143">
    <property type="entry name" value="GNPNAT1-like"/>
</dbReference>
<dbReference type="InterPro" id="IPR016181">
    <property type="entry name" value="Acyl_CoA_acyltransferase"/>
</dbReference>
<dbReference type="CDD" id="cd04301">
    <property type="entry name" value="NAT_SF"/>
    <property type="match status" value="1"/>
</dbReference>
<dbReference type="STRING" id="301148.B4135_0413"/>
<dbReference type="EMBL" id="LQYT01000135">
    <property type="protein sequence ID" value="KYD08732.1"/>
    <property type="molecule type" value="Genomic_DNA"/>
</dbReference>
<dbReference type="SUPFAM" id="SSF55729">
    <property type="entry name" value="Acyl-CoA N-acyltransferases (Nat)"/>
    <property type="match status" value="1"/>
</dbReference>
<reference evidence="2 3" key="1">
    <citation type="submission" date="2016-01" db="EMBL/GenBank/DDBJ databases">
        <title>Draft Genome Sequences of Seven Thermophilic Sporeformers Isolated from Foods.</title>
        <authorList>
            <person name="Berendsen E.M."/>
            <person name="Wells-Bennik M.H."/>
            <person name="Krawcyk A.O."/>
            <person name="De Jong A."/>
            <person name="Holsappel S."/>
            <person name="Eijlander R.T."/>
            <person name="Kuipers O.P."/>
        </authorList>
    </citation>
    <scope>NUCLEOTIDE SEQUENCE [LARGE SCALE GENOMIC DNA]</scope>
    <source>
        <strain evidence="2 3">B4135</strain>
    </source>
</reference>
<dbReference type="PANTHER" id="PTHR13355">
    <property type="entry name" value="GLUCOSAMINE 6-PHOSPHATE N-ACETYLTRANSFERASE"/>
    <property type="match status" value="1"/>
</dbReference>
<evidence type="ECO:0000259" key="1">
    <source>
        <dbReference type="PROSITE" id="PS51186"/>
    </source>
</evidence>
<dbReference type="Gene3D" id="3.40.630.30">
    <property type="match status" value="1"/>
</dbReference>
<gene>
    <name evidence="2" type="ORF">B4135_0413</name>
</gene>
<sequence>MKVIIAENEEQLNQVMNIRKTVFLEEQNVPPELEIDEYENTSTHFLCYSDDQKPIGAGRFREVDGVGKIERICVLPEARKMGAGKVIMETIIEYAKKQGYKKVKLNAQTHAIPFYEKLGFTVVSEEFLDAGIPHRTMEKPLT</sequence>
<dbReference type="RefSeq" id="WP_061570100.1">
    <property type="nucleotide sequence ID" value="NZ_LQYT01000135.1"/>
</dbReference>
<dbReference type="PATRIC" id="fig|301148.3.peg.2058"/>
<evidence type="ECO:0000313" key="2">
    <source>
        <dbReference type="EMBL" id="KYD08732.1"/>
    </source>
</evidence>
<name>A0A150LAH4_9BACI</name>
<dbReference type="InterPro" id="IPR000182">
    <property type="entry name" value="GNAT_dom"/>
</dbReference>
<organism evidence="2 3">
    <name type="scientific">Caldibacillus debilis</name>
    <dbReference type="NCBI Taxonomy" id="301148"/>
    <lineage>
        <taxon>Bacteria</taxon>
        <taxon>Bacillati</taxon>
        <taxon>Bacillota</taxon>
        <taxon>Bacilli</taxon>
        <taxon>Bacillales</taxon>
        <taxon>Bacillaceae</taxon>
        <taxon>Caldibacillus</taxon>
    </lineage>
</organism>
<dbReference type="Pfam" id="PF13673">
    <property type="entry name" value="Acetyltransf_10"/>
    <property type="match status" value="1"/>
</dbReference>
<feature type="domain" description="N-acetyltransferase" evidence="1">
    <location>
        <begin position="2"/>
        <end position="142"/>
    </location>
</feature>
<accession>A0A150LAH4</accession>